<name>U7QBD1_9CYAN</name>
<organism evidence="1 2">
    <name type="scientific">Lyngbya aestuarii BL J</name>
    <dbReference type="NCBI Taxonomy" id="1348334"/>
    <lineage>
        <taxon>Bacteria</taxon>
        <taxon>Bacillati</taxon>
        <taxon>Cyanobacteriota</taxon>
        <taxon>Cyanophyceae</taxon>
        <taxon>Oscillatoriophycideae</taxon>
        <taxon>Oscillatoriales</taxon>
        <taxon>Microcoleaceae</taxon>
        <taxon>Lyngbya</taxon>
    </lineage>
</organism>
<evidence type="ECO:0000313" key="2">
    <source>
        <dbReference type="Proteomes" id="UP000017127"/>
    </source>
</evidence>
<reference evidence="1 2" key="1">
    <citation type="journal article" date="2013" name="Front. Microbiol.">
        <title>Comparative genomic analyses of the cyanobacterium, Lyngbya aestuarii BL J, a powerful hydrogen producer.</title>
        <authorList>
            <person name="Kothari A."/>
            <person name="Vaughn M."/>
            <person name="Garcia-Pichel F."/>
        </authorList>
    </citation>
    <scope>NUCLEOTIDE SEQUENCE [LARGE SCALE GENOMIC DNA]</scope>
    <source>
        <strain evidence="1 2">BL J</strain>
    </source>
</reference>
<dbReference type="Proteomes" id="UP000017127">
    <property type="component" value="Unassembled WGS sequence"/>
</dbReference>
<dbReference type="AlphaFoldDB" id="U7QBD1"/>
<protein>
    <submittedName>
        <fullName evidence="1">Uncharacterized protein</fullName>
    </submittedName>
</protein>
<keyword evidence="2" id="KW-1185">Reference proteome</keyword>
<comment type="caution">
    <text evidence="1">The sequence shown here is derived from an EMBL/GenBank/DDBJ whole genome shotgun (WGS) entry which is preliminary data.</text>
</comment>
<gene>
    <name evidence="1" type="ORF">M595_6024</name>
</gene>
<proteinExistence type="predicted"/>
<sequence>MINTQTNFCQVLAGIAVPRRRSDRSLRDNNIRFERGERFTQNLTN</sequence>
<accession>U7QBD1</accession>
<dbReference type="EMBL" id="AUZM01000131">
    <property type="protein sequence ID" value="ERT04036.1"/>
    <property type="molecule type" value="Genomic_DNA"/>
</dbReference>
<evidence type="ECO:0000313" key="1">
    <source>
        <dbReference type="EMBL" id="ERT04036.1"/>
    </source>
</evidence>